<keyword evidence="1" id="KW-0597">Phosphoprotein</keyword>
<proteinExistence type="predicted"/>
<sequence>MVDVLLNPNEAFPEESSKMSNDWVAESATENTEEEETVEDVEEGELPEEGEITDDEDATGPVPLNKIDAKLPDKENTRRTKRNSHSSTSSSRHSKPTKYKDHDPKATKSARDGEMVESWANGAHRAAHREELDDRRARPERRDVNGDVDLRDTEADRRIRRRSSSPNDGHLSPKRLRHDSPPSSMQLQRPRRGPVKTEWTERTICKFFREGFCRDGDQCVYSHNAADSRRIPELCRYYQHGYCKKNVRCLNLHGEFPCKAFHTDGCRNEECRFSHQPLNDYTQPIFDQMMKDAELAEKISQLPRTQRRVLLPEGPEEFDAIYDFNVHNVSLDPLPAPTVVVPVLANAAPSQATYGFFNAVPTASNSSPHQKPFSHTPTAVSSAPVRNSPQLQSPPPREEGSAPLSINDLLGQLSRPVEPMEITPEVMNENIRSLQSMFDCPPVIDESPASPPPEGVIASDSAPVIPTNRPYRAIPILINDNQLDLNLIQDLTSGIHKSDPRLKRVAEKQFDLVSQSLQLGGMLNMKPDQTKDKPLDPRSRDPRMRSGLNSSPPGSSLASSLNSTLAGLGPGLTSGLSLGLSMNSGLSSGLSPDMSTSSFTQSDREFEQKVSQQLRMASQLQQGSDMDFRGGNDRYETSPRYDDRPFDGFDRRYSNRSRDSSYRSRDSRDPRPKRDFDDRYDRKRGYPSPRQDEPKQDNQQPSTQQPLTLREKRKDNIFESPLAKTSRF</sequence>
<dbReference type="SUPFAM" id="SSF90229">
    <property type="entry name" value="CCCH zinc finger"/>
    <property type="match status" value="2"/>
</dbReference>
<feature type="compositionally biased region" description="Polar residues" evidence="7">
    <location>
        <begin position="697"/>
        <end position="707"/>
    </location>
</feature>
<accession>A0A1I7RJ26</accession>
<keyword evidence="5 6" id="KW-0862">Zinc</keyword>
<dbReference type="PANTHER" id="PTHR13119:SF12">
    <property type="entry name" value="PROTEIN SUPPRESSOR OF SABLE"/>
    <property type="match status" value="1"/>
</dbReference>
<keyword evidence="4 6" id="KW-0863">Zinc-finger</keyword>
<keyword evidence="3" id="KW-0677">Repeat</keyword>
<feature type="region of interest" description="Disordered" evidence="7">
    <location>
        <begin position="518"/>
        <end position="562"/>
    </location>
</feature>
<dbReference type="WBParaSite" id="BXY_0070800.1">
    <property type="protein sequence ID" value="BXY_0070800.1"/>
    <property type="gene ID" value="BXY_0070800"/>
</dbReference>
<dbReference type="InterPro" id="IPR000571">
    <property type="entry name" value="Znf_CCCH"/>
</dbReference>
<evidence type="ECO:0000256" key="2">
    <source>
        <dbReference type="ARBA" id="ARBA00022723"/>
    </source>
</evidence>
<dbReference type="InterPro" id="IPR045124">
    <property type="entry name" value="Su(sable)-like"/>
</dbReference>
<feature type="region of interest" description="Disordered" evidence="7">
    <location>
        <begin position="363"/>
        <end position="404"/>
    </location>
</feature>
<evidence type="ECO:0000313" key="11">
    <source>
        <dbReference type="Proteomes" id="UP000659654"/>
    </source>
</evidence>
<feature type="compositionally biased region" description="Low complexity" evidence="7">
    <location>
        <begin position="546"/>
        <end position="562"/>
    </location>
</feature>
<evidence type="ECO:0000256" key="4">
    <source>
        <dbReference type="ARBA" id="ARBA00022771"/>
    </source>
</evidence>
<dbReference type="EMBL" id="CAJFCV020000004">
    <property type="protein sequence ID" value="CAG9119282.1"/>
    <property type="molecule type" value="Genomic_DNA"/>
</dbReference>
<dbReference type="SMR" id="A0A1I7RJ26"/>
<dbReference type="InterPro" id="IPR036855">
    <property type="entry name" value="Znf_CCCH_sf"/>
</dbReference>
<dbReference type="Pfam" id="PF14608">
    <property type="entry name" value="zf-CCCH_2"/>
    <property type="match status" value="1"/>
</dbReference>
<dbReference type="InterPro" id="IPR054361">
    <property type="entry name" value="Znf-CCCH_ZC3H4/6/8"/>
</dbReference>
<protein>
    <submittedName>
        <fullName evidence="9">(pine wood nematode) hypothetical protein</fullName>
    </submittedName>
</protein>
<feature type="compositionally biased region" description="Basic and acidic residues" evidence="7">
    <location>
        <begin position="67"/>
        <end position="78"/>
    </location>
</feature>
<dbReference type="Pfam" id="PF22623">
    <property type="entry name" value="zf-CCCH_9"/>
    <property type="match status" value="1"/>
</dbReference>
<evidence type="ECO:0000313" key="12">
    <source>
        <dbReference type="WBParaSite" id="BXY_0070800.1"/>
    </source>
</evidence>
<evidence type="ECO:0000256" key="6">
    <source>
        <dbReference type="PROSITE-ProRule" id="PRU00723"/>
    </source>
</evidence>
<feature type="region of interest" description="Disordered" evidence="7">
    <location>
        <begin position="1"/>
        <end position="195"/>
    </location>
</feature>
<evidence type="ECO:0000256" key="1">
    <source>
        <dbReference type="ARBA" id="ARBA00022553"/>
    </source>
</evidence>
<feature type="domain" description="C3H1-type" evidence="8">
    <location>
        <begin position="229"/>
        <end position="256"/>
    </location>
</feature>
<evidence type="ECO:0000313" key="9">
    <source>
        <dbReference type="EMBL" id="CAD5228651.1"/>
    </source>
</evidence>
<feature type="zinc finger region" description="C3H1-type" evidence="6">
    <location>
        <begin position="229"/>
        <end position="256"/>
    </location>
</feature>
<feature type="zinc finger region" description="C3H1-type" evidence="6">
    <location>
        <begin position="199"/>
        <end position="226"/>
    </location>
</feature>
<dbReference type="GO" id="GO:0045892">
    <property type="term" value="P:negative regulation of DNA-templated transcription"/>
    <property type="evidence" value="ECO:0007669"/>
    <property type="project" value="InterPro"/>
</dbReference>
<feature type="compositionally biased region" description="Basic and acidic residues" evidence="7">
    <location>
        <begin position="128"/>
        <end position="157"/>
    </location>
</feature>
<dbReference type="Proteomes" id="UP000095284">
    <property type="component" value="Unplaced"/>
</dbReference>
<evidence type="ECO:0000313" key="10">
    <source>
        <dbReference type="Proteomes" id="UP000095284"/>
    </source>
</evidence>
<evidence type="ECO:0000256" key="7">
    <source>
        <dbReference type="SAM" id="MobiDB-lite"/>
    </source>
</evidence>
<evidence type="ECO:0000259" key="8">
    <source>
        <dbReference type="PROSITE" id="PS50103"/>
    </source>
</evidence>
<feature type="zinc finger region" description="C3H1-type" evidence="6">
    <location>
        <begin position="257"/>
        <end position="278"/>
    </location>
</feature>
<gene>
    <name evidence="9" type="ORF">BXYJ_LOCUS10551</name>
</gene>
<dbReference type="Gene3D" id="4.10.1000.10">
    <property type="entry name" value="Zinc finger, CCCH-type"/>
    <property type="match status" value="1"/>
</dbReference>
<feature type="compositionally biased region" description="Polar residues" evidence="7">
    <location>
        <begin position="609"/>
        <end position="624"/>
    </location>
</feature>
<keyword evidence="2 6" id="KW-0479">Metal-binding</keyword>
<evidence type="ECO:0000256" key="3">
    <source>
        <dbReference type="ARBA" id="ARBA00022737"/>
    </source>
</evidence>
<dbReference type="SMART" id="SM00356">
    <property type="entry name" value="ZnF_C3H1"/>
    <property type="match status" value="3"/>
</dbReference>
<dbReference type="PROSITE" id="PS50103">
    <property type="entry name" value="ZF_C3H1"/>
    <property type="match status" value="3"/>
</dbReference>
<feature type="compositionally biased region" description="Basic and acidic residues" evidence="7">
    <location>
        <begin position="528"/>
        <end position="544"/>
    </location>
</feature>
<dbReference type="Pfam" id="PF00642">
    <property type="entry name" value="zf-CCCH"/>
    <property type="match status" value="1"/>
</dbReference>
<dbReference type="GO" id="GO:0005634">
    <property type="term" value="C:nucleus"/>
    <property type="evidence" value="ECO:0007669"/>
    <property type="project" value="TreeGrafter"/>
</dbReference>
<organism evidence="10 12">
    <name type="scientific">Bursaphelenchus xylophilus</name>
    <name type="common">Pinewood nematode worm</name>
    <name type="synonym">Aphelenchoides xylophilus</name>
    <dbReference type="NCBI Taxonomy" id="6326"/>
    <lineage>
        <taxon>Eukaryota</taxon>
        <taxon>Metazoa</taxon>
        <taxon>Ecdysozoa</taxon>
        <taxon>Nematoda</taxon>
        <taxon>Chromadorea</taxon>
        <taxon>Rhabditida</taxon>
        <taxon>Tylenchina</taxon>
        <taxon>Tylenchomorpha</taxon>
        <taxon>Aphelenchoidea</taxon>
        <taxon>Aphelenchoididae</taxon>
        <taxon>Bursaphelenchus</taxon>
    </lineage>
</organism>
<dbReference type="PANTHER" id="PTHR13119">
    <property type="entry name" value="ZINC FINGER CCCH DOMAIN-CONTAINING PROTEI"/>
    <property type="match status" value="1"/>
</dbReference>
<name>A0A1I7RJ26_BURXY</name>
<reference evidence="12" key="1">
    <citation type="submission" date="2016-11" db="UniProtKB">
        <authorList>
            <consortium name="WormBaseParasite"/>
        </authorList>
    </citation>
    <scope>IDENTIFICATION</scope>
</reference>
<feature type="region of interest" description="Disordered" evidence="7">
    <location>
        <begin position="588"/>
        <end position="728"/>
    </location>
</feature>
<dbReference type="Proteomes" id="UP000659654">
    <property type="component" value="Unassembled WGS sequence"/>
</dbReference>
<dbReference type="Proteomes" id="UP000582659">
    <property type="component" value="Unassembled WGS sequence"/>
</dbReference>
<feature type="domain" description="C3H1-type" evidence="8">
    <location>
        <begin position="257"/>
        <end position="278"/>
    </location>
</feature>
<evidence type="ECO:0000256" key="5">
    <source>
        <dbReference type="ARBA" id="ARBA00022833"/>
    </source>
</evidence>
<feature type="compositionally biased region" description="Polar residues" evidence="7">
    <location>
        <begin position="363"/>
        <end position="391"/>
    </location>
</feature>
<dbReference type="AlphaFoldDB" id="A0A1I7RJ26"/>
<dbReference type="GO" id="GO:0003723">
    <property type="term" value="F:RNA binding"/>
    <property type="evidence" value="ECO:0007669"/>
    <property type="project" value="InterPro"/>
</dbReference>
<keyword evidence="11" id="KW-1185">Reference proteome</keyword>
<dbReference type="EMBL" id="CAJFDI010000004">
    <property type="protein sequence ID" value="CAD5228651.1"/>
    <property type="molecule type" value="Genomic_DNA"/>
</dbReference>
<dbReference type="OrthoDB" id="411372at2759"/>
<feature type="compositionally biased region" description="Basic and acidic residues" evidence="7">
    <location>
        <begin position="98"/>
        <end position="114"/>
    </location>
</feature>
<feature type="compositionally biased region" description="Basic and acidic residues" evidence="7">
    <location>
        <begin position="626"/>
        <end position="696"/>
    </location>
</feature>
<dbReference type="eggNOG" id="KOG1040">
    <property type="taxonomic scope" value="Eukaryota"/>
</dbReference>
<feature type="compositionally biased region" description="Acidic residues" evidence="7">
    <location>
        <begin position="31"/>
        <end position="58"/>
    </location>
</feature>
<dbReference type="GO" id="GO:0008270">
    <property type="term" value="F:zinc ion binding"/>
    <property type="evidence" value="ECO:0007669"/>
    <property type="project" value="UniProtKB-KW"/>
</dbReference>
<feature type="domain" description="C3H1-type" evidence="8">
    <location>
        <begin position="199"/>
        <end position="226"/>
    </location>
</feature>
<reference evidence="9" key="2">
    <citation type="submission" date="2020-09" db="EMBL/GenBank/DDBJ databases">
        <authorList>
            <person name="Kikuchi T."/>
        </authorList>
    </citation>
    <scope>NUCLEOTIDE SEQUENCE</scope>
    <source>
        <strain evidence="9">Ka4C1</strain>
    </source>
</reference>